<comment type="caution">
    <text evidence="13">Lacks conserved residue(s) required for the propagation of feature annotation.</text>
</comment>
<evidence type="ECO:0000259" key="15">
    <source>
        <dbReference type="PROSITE" id="PS50862"/>
    </source>
</evidence>
<keyword evidence="11 13" id="KW-0030">Aminoacyl-tRNA synthetase</keyword>
<dbReference type="AlphaFoldDB" id="A0A4Y6U9P4"/>
<evidence type="ECO:0000313" key="16">
    <source>
        <dbReference type="EMBL" id="QDH13081.1"/>
    </source>
</evidence>
<evidence type="ECO:0000256" key="10">
    <source>
        <dbReference type="ARBA" id="ARBA00022917"/>
    </source>
</evidence>
<keyword evidence="8 13" id="KW-0067">ATP-binding</keyword>
<proteinExistence type="inferred from homology"/>
<dbReference type="SUPFAM" id="SSF55681">
    <property type="entry name" value="Class II aaRS and biotin synthetases"/>
    <property type="match status" value="1"/>
</dbReference>
<dbReference type="PROSITE" id="PS50862">
    <property type="entry name" value="AA_TRNA_LIGASE_II"/>
    <property type="match status" value="1"/>
</dbReference>
<evidence type="ECO:0000256" key="11">
    <source>
        <dbReference type="ARBA" id="ARBA00023146"/>
    </source>
</evidence>
<evidence type="ECO:0000256" key="8">
    <source>
        <dbReference type="ARBA" id="ARBA00022840"/>
    </source>
</evidence>
<protein>
    <recommendedName>
        <fullName evidence="13">Phenylalanine--tRNA ligase alpha subunit</fullName>
        <ecNumber evidence="13">6.1.1.20</ecNumber>
    </recommendedName>
    <alternativeName>
        <fullName evidence="13">Phenylalanyl-tRNA synthetase alpha subunit</fullName>
        <shortName evidence="13">PheRS</shortName>
    </alternativeName>
</protein>
<dbReference type="KEGG" id="swf:E3E12_01445"/>
<evidence type="ECO:0000256" key="13">
    <source>
        <dbReference type="HAMAP-Rule" id="MF_00281"/>
    </source>
</evidence>
<dbReference type="Pfam" id="PF02912">
    <property type="entry name" value="Phe_tRNA-synt_N"/>
    <property type="match status" value="1"/>
</dbReference>
<dbReference type="Pfam" id="PF01409">
    <property type="entry name" value="tRNA-synt_2d"/>
    <property type="match status" value="1"/>
</dbReference>
<accession>A0A4Y6U9P4</accession>
<dbReference type="EC" id="6.1.1.20" evidence="13"/>
<keyword evidence="4 13" id="KW-0963">Cytoplasm</keyword>
<keyword evidence="10 13" id="KW-0648">Protein biosynthesis</keyword>
<dbReference type="GO" id="GO:0006432">
    <property type="term" value="P:phenylalanyl-tRNA aminoacylation"/>
    <property type="evidence" value="ECO:0007669"/>
    <property type="project" value="UniProtKB-UniRule"/>
</dbReference>
<feature type="domain" description="Aminoacyl-transfer RNA synthetases class-II family profile" evidence="15">
    <location>
        <begin position="135"/>
        <end position="344"/>
    </location>
</feature>
<evidence type="ECO:0000256" key="2">
    <source>
        <dbReference type="ARBA" id="ARBA00010207"/>
    </source>
</evidence>
<evidence type="ECO:0000256" key="3">
    <source>
        <dbReference type="ARBA" id="ARBA00011209"/>
    </source>
</evidence>
<evidence type="ECO:0000256" key="4">
    <source>
        <dbReference type="ARBA" id="ARBA00022490"/>
    </source>
</evidence>
<comment type="cofactor">
    <cofactor evidence="13">
        <name>Mg(2+)</name>
        <dbReference type="ChEBI" id="CHEBI:18420"/>
    </cofactor>
    <text evidence="13">Binds 2 magnesium ions per tetramer.</text>
</comment>
<keyword evidence="9 13" id="KW-0460">Magnesium</keyword>
<dbReference type="OrthoDB" id="9800719at2"/>
<dbReference type="InterPro" id="IPR045864">
    <property type="entry name" value="aa-tRNA-synth_II/BPL/LPL"/>
</dbReference>
<dbReference type="GO" id="GO:0005524">
    <property type="term" value="F:ATP binding"/>
    <property type="evidence" value="ECO:0007669"/>
    <property type="project" value="UniProtKB-UniRule"/>
</dbReference>
<dbReference type="InterPro" id="IPR006195">
    <property type="entry name" value="aa-tRNA-synth_II"/>
</dbReference>
<dbReference type="Proteomes" id="UP000318709">
    <property type="component" value="Chromosome"/>
</dbReference>
<comment type="subcellular location">
    <subcellularLocation>
        <location evidence="1 13">Cytoplasm</location>
    </subcellularLocation>
</comment>
<dbReference type="GO" id="GO:0004826">
    <property type="term" value="F:phenylalanine-tRNA ligase activity"/>
    <property type="evidence" value="ECO:0007669"/>
    <property type="project" value="UniProtKB-UniRule"/>
</dbReference>
<evidence type="ECO:0000256" key="7">
    <source>
        <dbReference type="ARBA" id="ARBA00022741"/>
    </source>
</evidence>
<dbReference type="RefSeq" id="WP_141442725.1">
    <property type="nucleotide sequence ID" value="NZ_CP038231.1"/>
</dbReference>
<dbReference type="InterPro" id="IPR010978">
    <property type="entry name" value="tRNA-bd_arm"/>
</dbReference>
<dbReference type="CDD" id="cd00496">
    <property type="entry name" value="PheRS_alpha_core"/>
    <property type="match status" value="1"/>
</dbReference>
<evidence type="ECO:0000256" key="12">
    <source>
        <dbReference type="ARBA" id="ARBA00049255"/>
    </source>
</evidence>
<reference evidence="16 17" key="1">
    <citation type="submission" date="2019-03" db="EMBL/GenBank/DDBJ databases">
        <title>The complete genome sequence of Swingsia_sp. F3b2 LMG30590(T).</title>
        <authorList>
            <person name="Chua K.-O."/>
            <person name="Chan K.-G."/>
            <person name="See-Too W.-S."/>
        </authorList>
    </citation>
    <scope>NUCLEOTIDE SEQUENCE [LARGE SCALE GENOMIC DNA]</scope>
    <source>
        <strain evidence="16 17">F3b2</strain>
    </source>
</reference>
<dbReference type="Gene3D" id="3.30.930.10">
    <property type="entry name" value="Bira Bifunctional Protein, Domain 2"/>
    <property type="match status" value="1"/>
</dbReference>
<dbReference type="InterPro" id="IPR004529">
    <property type="entry name" value="Phe-tRNA-synth_IIc_asu"/>
</dbReference>
<feature type="region of interest" description="Disordered" evidence="14">
    <location>
        <begin position="1"/>
        <end position="20"/>
    </location>
</feature>
<evidence type="ECO:0000256" key="14">
    <source>
        <dbReference type="SAM" id="MobiDB-lite"/>
    </source>
</evidence>
<dbReference type="InterPro" id="IPR002319">
    <property type="entry name" value="Phenylalanyl-tRNA_Synthase"/>
</dbReference>
<dbReference type="SUPFAM" id="SSF46589">
    <property type="entry name" value="tRNA-binding arm"/>
    <property type="match status" value="1"/>
</dbReference>
<dbReference type="GO" id="GO:0000049">
    <property type="term" value="F:tRNA binding"/>
    <property type="evidence" value="ECO:0007669"/>
    <property type="project" value="InterPro"/>
</dbReference>
<dbReference type="HAMAP" id="MF_00281">
    <property type="entry name" value="Phe_tRNA_synth_alpha1"/>
    <property type="match status" value="1"/>
</dbReference>
<dbReference type="GO" id="GO:0005737">
    <property type="term" value="C:cytoplasm"/>
    <property type="evidence" value="ECO:0007669"/>
    <property type="project" value="UniProtKB-SubCell"/>
</dbReference>
<dbReference type="NCBIfam" id="TIGR00468">
    <property type="entry name" value="pheS"/>
    <property type="match status" value="1"/>
</dbReference>
<dbReference type="PANTHER" id="PTHR11538:SF41">
    <property type="entry name" value="PHENYLALANINE--TRNA LIGASE, MITOCHONDRIAL"/>
    <property type="match status" value="1"/>
</dbReference>
<comment type="subunit">
    <text evidence="3 13">Tetramer of two alpha and two beta subunits.</text>
</comment>
<comment type="similarity">
    <text evidence="2 13">Belongs to the class-II aminoacyl-tRNA synthetase family. Phe-tRNA synthetase alpha subunit type 1 subfamily.</text>
</comment>
<keyword evidence="7 13" id="KW-0547">Nucleotide-binding</keyword>
<keyword evidence="5 13" id="KW-0436">Ligase</keyword>
<sequence length="382" mass="41953">MAGSGTASSHVPEGATQPLPPQEAQLRDALLAEISAATTQEAWESVRVGIFGKSGRFRALQQGLGKLPPEERRDRGQVLNGLKKTLEGALESRRQELARQALAQRLEREREDISVPVELPPPGRIHPINQAIAEIVSLFAVQGFDVAEGPDIESQWHNFAALNTPDHHPARTEQDTFYLPGGKGEVEGEERLVLRTQTSGVQIRTMLDGQPPLRIIAPGRTYRADHDATHSPMFHQCEGLMIDRKGTLTLAHLKGVLTDFLRRYFGQPDLPVRFRASYFPFTVPSMEIDIGWSKQKGTIGAGEDWLEVLGAGMVQPRVLANCGLDPAVWQGFAFGMGVERLAMLKNGIADLRAFYDSDLRWLRHYGAAPMDSGLASALVEGA</sequence>
<dbReference type="PANTHER" id="PTHR11538">
    <property type="entry name" value="PHENYLALANYL-TRNA SYNTHETASE"/>
    <property type="match status" value="1"/>
</dbReference>
<evidence type="ECO:0000256" key="6">
    <source>
        <dbReference type="ARBA" id="ARBA00022723"/>
    </source>
</evidence>
<dbReference type="InterPro" id="IPR004188">
    <property type="entry name" value="Phe-tRNA_ligase_II_N"/>
</dbReference>
<keyword evidence="6 13" id="KW-0479">Metal-binding</keyword>
<comment type="catalytic activity">
    <reaction evidence="12 13">
        <text>tRNA(Phe) + L-phenylalanine + ATP = L-phenylalanyl-tRNA(Phe) + AMP + diphosphate + H(+)</text>
        <dbReference type="Rhea" id="RHEA:19413"/>
        <dbReference type="Rhea" id="RHEA-COMP:9668"/>
        <dbReference type="Rhea" id="RHEA-COMP:9699"/>
        <dbReference type="ChEBI" id="CHEBI:15378"/>
        <dbReference type="ChEBI" id="CHEBI:30616"/>
        <dbReference type="ChEBI" id="CHEBI:33019"/>
        <dbReference type="ChEBI" id="CHEBI:58095"/>
        <dbReference type="ChEBI" id="CHEBI:78442"/>
        <dbReference type="ChEBI" id="CHEBI:78531"/>
        <dbReference type="ChEBI" id="CHEBI:456215"/>
        <dbReference type="EC" id="6.1.1.20"/>
    </reaction>
</comment>
<organism evidence="16 17">
    <name type="scientific">Formicincola oecophyllae</name>
    <dbReference type="NCBI Taxonomy" id="2558361"/>
    <lineage>
        <taxon>Bacteria</taxon>
        <taxon>Pseudomonadati</taxon>
        <taxon>Pseudomonadota</taxon>
        <taxon>Alphaproteobacteria</taxon>
        <taxon>Acetobacterales</taxon>
        <taxon>Acetobacteraceae</taxon>
        <taxon>Formicincola</taxon>
    </lineage>
</organism>
<dbReference type="InterPro" id="IPR022911">
    <property type="entry name" value="Phe_tRNA_ligase_alpha1_bac"/>
</dbReference>
<dbReference type="EMBL" id="CP038231">
    <property type="protein sequence ID" value="QDH13081.1"/>
    <property type="molecule type" value="Genomic_DNA"/>
</dbReference>
<evidence type="ECO:0000313" key="17">
    <source>
        <dbReference type="Proteomes" id="UP000318709"/>
    </source>
</evidence>
<keyword evidence="17" id="KW-1185">Reference proteome</keyword>
<name>A0A4Y6U9P4_9PROT</name>
<gene>
    <name evidence="13 16" type="primary">pheS</name>
    <name evidence="16" type="ORF">E3E12_01445</name>
</gene>
<dbReference type="GO" id="GO:0000287">
    <property type="term" value="F:magnesium ion binding"/>
    <property type="evidence" value="ECO:0007669"/>
    <property type="project" value="UniProtKB-UniRule"/>
</dbReference>
<evidence type="ECO:0000256" key="9">
    <source>
        <dbReference type="ARBA" id="ARBA00022842"/>
    </source>
</evidence>
<evidence type="ECO:0000256" key="1">
    <source>
        <dbReference type="ARBA" id="ARBA00004496"/>
    </source>
</evidence>
<evidence type="ECO:0000256" key="5">
    <source>
        <dbReference type="ARBA" id="ARBA00022598"/>
    </source>
</evidence>